<dbReference type="GO" id="GO:0008168">
    <property type="term" value="F:methyltransferase activity"/>
    <property type="evidence" value="ECO:0007669"/>
    <property type="project" value="UniProtKB-KW"/>
</dbReference>
<dbReference type="InterPro" id="IPR038601">
    <property type="entry name" value="MttB-like_sf"/>
</dbReference>
<evidence type="ECO:0000256" key="1">
    <source>
        <dbReference type="ARBA" id="ARBA00007137"/>
    </source>
</evidence>
<dbReference type="GO" id="GO:0015948">
    <property type="term" value="P:methanogenesis"/>
    <property type="evidence" value="ECO:0007669"/>
    <property type="project" value="InterPro"/>
</dbReference>
<dbReference type="Gene3D" id="3.20.20.480">
    <property type="entry name" value="Trimethylamine methyltransferase-like"/>
    <property type="match status" value="1"/>
</dbReference>
<evidence type="ECO:0000256" key="2">
    <source>
        <dbReference type="ARBA" id="ARBA00022603"/>
    </source>
</evidence>
<comment type="similarity">
    <text evidence="1">Belongs to the trimethylamine methyltransferase family.</text>
</comment>
<evidence type="ECO:0008006" key="5">
    <source>
        <dbReference type="Google" id="ProtNLM"/>
    </source>
</evidence>
<keyword evidence="3" id="KW-0808">Transferase</keyword>
<dbReference type="AlphaFoldDB" id="X1I3I4"/>
<organism evidence="4">
    <name type="scientific">marine sediment metagenome</name>
    <dbReference type="NCBI Taxonomy" id="412755"/>
    <lineage>
        <taxon>unclassified sequences</taxon>
        <taxon>metagenomes</taxon>
        <taxon>ecological metagenomes</taxon>
    </lineage>
</organism>
<dbReference type="InterPro" id="IPR010426">
    <property type="entry name" value="MTTB_MeTrfase"/>
</dbReference>
<evidence type="ECO:0000256" key="3">
    <source>
        <dbReference type="ARBA" id="ARBA00022679"/>
    </source>
</evidence>
<protein>
    <recommendedName>
        <fullName evidence="5">Trimethylamine methyltransferase</fullName>
    </recommendedName>
</protein>
<proteinExistence type="inferred from homology"/>
<reference evidence="4" key="1">
    <citation type="journal article" date="2014" name="Front. Microbiol.">
        <title>High frequency of phylogenetically diverse reductive dehalogenase-homologous genes in deep subseafloor sedimentary metagenomes.</title>
        <authorList>
            <person name="Kawai M."/>
            <person name="Futagami T."/>
            <person name="Toyoda A."/>
            <person name="Takaki Y."/>
            <person name="Nishi S."/>
            <person name="Hori S."/>
            <person name="Arai W."/>
            <person name="Tsubouchi T."/>
            <person name="Morono Y."/>
            <person name="Uchiyama I."/>
            <person name="Ito T."/>
            <person name="Fujiyama A."/>
            <person name="Inagaki F."/>
            <person name="Takami H."/>
        </authorList>
    </citation>
    <scope>NUCLEOTIDE SEQUENCE</scope>
    <source>
        <strain evidence="4">Expedition CK06-06</strain>
    </source>
</reference>
<sequence length="113" mass="13201">MVVMTDEIIAMVKRMMEGIEINKETLALSVIDRVGPGGHFLVEDHTLRHLRGSHWHPKLLNRKNFQDWEREGKKTLGDKLDEKVKDILKEHIPEPLSEGIKRKVNRIIEKCQE</sequence>
<evidence type="ECO:0000313" key="4">
    <source>
        <dbReference type="EMBL" id="GAH76946.1"/>
    </source>
</evidence>
<name>X1I3I4_9ZZZZ</name>
<dbReference type="GO" id="GO:0032259">
    <property type="term" value="P:methylation"/>
    <property type="evidence" value="ECO:0007669"/>
    <property type="project" value="UniProtKB-KW"/>
</dbReference>
<dbReference type="Pfam" id="PF06253">
    <property type="entry name" value="MTTB"/>
    <property type="match status" value="1"/>
</dbReference>
<keyword evidence="2" id="KW-0489">Methyltransferase</keyword>
<accession>X1I3I4</accession>
<gene>
    <name evidence="4" type="ORF">S03H2_64130</name>
</gene>
<comment type="caution">
    <text evidence="4">The sequence shown here is derived from an EMBL/GenBank/DDBJ whole genome shotgun (WGS) entry which is preliminary data.</text>
</comment>
<dbReference type="EMBL" id="BARU01041621">
    <property type="protein sequence ID" value="GAH76946.1"/>
    <property type="molecule type" value="Genomic_DNA"/>
</dbReference>